<evidence type="ECO:0000313" key="7">
    <source>
        <dbReference type="Proteomes" id="UP000095605"/>
    </source>
</evidence>
<dbReference type="PANTHER" id="PTHR16453">
    <property type="entry name" value="WD40 DOMAIN-CONTAINING PROTEIN MIO FAMILY MEMBER"/>
    <property type="match status" value="1"/>
</dbReference>
<dbReference type="Gene3D" id="2.130.10.10">
    <property type="entry name" value="YVTN repeat-like/Quinoprotein amine dehydrogenase"/>
    <property type="match status" value="1"/>
</dbReference>
<dbReference type="GO" id="GO:0005737">
    <property type="term" value="C:cytoplasm"/>
    <property type="evidence" value="ECO:0007669"/>
    <property type="project" value="TreeGrafter"/>
</dbReference>
<dbReference type="InterPro" id="IPR031488">
    <property type="entry name" value="Zn_ribbon_mio"/>
</dbReference>
<keyword evidence="7" id="KW-1185">Reference proteome</keyword>
<reference evidence="7" key="1">
    <citation type="journal article" date="2016" name="Genome Announc.">
        <title>Genome sequences of three species of Hanseniaspora isolated from spontaneous wine fermentations.</title>
        <authorList>
            <person name="Sternes P.R."/>
            <person name="Lee D."/>
            <person name="Kutyna D.R."/>
            <person name="Borneman A.R."/>
        </authorList>
    </citation>
    <scope>NUCLEOTIDE SEQUENCE [LARGE SCALE GENOMIC DNA]</scope>
    <source>
        <strain evidence="7">AWRI3578</strain>
    </source>
</reference>
<evidence type="ECO:0000259" key="4">
    <source>
        <dbReference type="Pfam" id="PF17034"/>
    </source>
</evidence>
<comment type="caution">
    <text evidence="6">The sequence shown here is derived from an EMBL/GenBank/DDBJ whole genome shotgun (WGS) entry which is preliminary data.</text>
</comment>
<organism evidence="6 7">
    <name type="scientific">Hanseniaspora opuntiae</name>
    <dbReference type="NCBI Taxonomy" id="211096"/>
    <lineage>
        <taxon>Eukaryota</taxon>
        <taxon>Fungi</taxon>
        <taxon>Dikarya</taxon>
        <taxon>Ascomycota</taxon>
        <taxon>Saccharomycotina</taxon>
        <taxon>Saccharomycetes</taxon>
        <taxon>Saccharomycodales</taxon>
        <taxon>Saccharomycodaceae</taxon>
        <taxon>Hanseniaspora</taxon>
    </lineage>
</organism>
<dbReference type="CDD" id="cd16691">
    <property type="entry name" value="mRING-H2-C3H3C2_Mio"/>
    <property type="match status" value="1"/>
</dbReference>
<name>A0A1E5RRM7_9ASCO</name>
<evidence type="ECO:0000256" key="3">
    <source>
        <dbReference type="ARBA" id="ARBA00022737"/>
    </source>
</evidence>
<evidence type="ECO:0000259" key="5">
    <source>
        <dbReference type="Pfam" id="PF21719"/>
    </source>
</evidence>
<dbReference type="OrthoDB" id="341486at2759"/>
<keyword evidence="3" id="KW-0677">Repeat</keyword>
<feature type="domain" description="GATOR2 complex protein MIO zinc-ribbon like" evidence="4">
    <location>
        <begin position="933"/>
        <end position="1024"/>
    </location>
</feature>
<dbReference type="InterPro" id="IPR015943">
    <property type="entry name" value="WD40/YVTN_repeat-like_dom_sf"/>
</dbReference>
<dbReference type="InterPro" id="IPR037593">
    <property type="entry name" value="MIOS/Sea4"/>
</dbReference>
<gene>
    <name evidence="6" type="ORF">AWRI3578_g1401</name>
</gene>
<evidence type="ECO:0000256" key="1">
    <source>
        <dbReference type="ARBA" id="ARBA00009713"/>
    </source>
</evidence>
<dbReference type="GO" id="GO:1904263">
    <property type="term" value="P:positive regulation of TORC1 signaling"/>
    <property type="evidence" value="ECO:0007669"/>
    <property type="project" value="TreeGrafter"/>
</dbReference>
<dbReference type="InterPro" id="IPR036322">
    <property type="entry name" value="WD40_repeat_dom_sf"/>
</dbReference>
<comment type="similarity">
    <text evidence="1">Belongs to the WD repeat mio family.</text>
</comment>
<protein>
    <submittedName>
        <fullName evidence="6">SEH-associated protein 4</fullName>
    </submittedName>
</protein>
<feature type="domain" description="MIOS-like alpha-solenoid" evidence="5">
    <location>
        <begin position="508"/>
        <end position="738"/>
    </location>
</feature>
<dbReference type="InterPro" id="IPR049092">
    <property type="entry name" value="MIOS_a-sol"/>
</dbReference>
<dbReference type="Pfam" id="PF17034">
    <property type="entry name" value="zinc_ribbon_16"/>
    <property type="match status" value="1"/>
</dbReference>
<accession>A0A1E5RRM7</accession>
<dbReference type="AlphaFoldDB" id="A0A1E5RRM7"/>
<dbReference type="PANTHER" id="PTHR16453:SF9">
    <property type="entry name" value="GATOR COMPLEX PROTEIN MIOS"/>
    <property type="match status" value="1"/>
</dbReference>
<evidence type="ECO:0000256" key="2">
    <source>
        <dbReference type="ARBA" id="ARBA00022574"/>
    </source>
</evidence>
<dbReference type="Pfam" id="PF21719">
    <property type="entry name" value="MIOS_a-sol"/>
    <property type="match status" value="1"/>
</dbReference>
<sequence>MPVIRQVLGWSDAADDFMYYISTNPTRDEFAFHKVTLEAEDDDTESLITLNTLKDFGIITCMDYSVLNEFQCGVGEKNGTVKIFDCMQKKKDVGHLDVDEFDDMYTSKLRSSSFVNTKTDTQDISNILTVRSKHPRPVNTLSFGQGNFQNLVAMGLDMHKTNASLQIWDINYQNTSDGFVTNNFEYFPNESIVSSEFIEDTNLLISSNKLLREIDLRTGKSSFHVPTQVGNEIKVNPFNHNIFATYSESGTSFIWDRRKMKSNNKEITPLLMFNKRATFSQNSASNLISPLNKNNATVNNNYKKFNHLSFRWSTVKQEEFSTLNNSETIKRWKMAFKPSQNPELSTYESLFVSSVNSTSLPFDKVVTFDYIPRINNKTTFLCMRTSGTLYRASVGLSVDKVRFNSENDIVSSDYDKVEMNMLQLEKTEPHLEYDVNKFYDSDGEDDEVESISMDTFMDPVDVLQNDISLIMRERAILEYGLDPVTTVKLLDALRVDKRGIYNHISNQKLAEIRNTWRWIVISKQLENNSITSTTNLDLAFEGCYGIWNILEEEEVKENRNVQNFSNDELLNEMNIIIKKHQSLLGFGYPLQSRLVTTGMNQGSFKKMIQRKLCMIVSGWDLSDEDIEIKYKAIMKLGQYERAAAWAVFFGDIDKCVEILSSSRKERLQLIAAAVAGYSTNMKSSVNNAWKEQCRKMGMNLENPYLRAIFTFISENDWYEIINDPSISIRERLGIALRFLNDKDLSIFLKQMKNTVVSQGQLEGLIFTGITPVGFDLLENYMNKTSDVQTVASIAIYGSPRYFADSRVEKWADIYKNLLKSWTLFATKCKYDILRIRASKNSSGNVTVEQPKRQVSIQCMKCKKLTHINNQRKFQRAMDKGTMVKHAHKIYNDDTHSEQKFSSMKNVHLDEDDIERKIEAMGLVDEDDVSNAASEKYSCGSCGSLYPRCAICLLPLGISNLPIVINGVDDENTEINEVIRKRHLKYNEWFQFCLDCNHCMHVGHAEKWFEINDVCPVPGCPCVCKL</sequence>
<dbReference type="Proteomes" id="UP000095605">
    <property type="component" value="Unassembled WGS sequence"/>
</dbReference>
<proteinExistence type="inferred from homology"/>
<dbReference type="SUPFAM" id="SSF50978">
    <property type="entry name" value="WD40 repeat-like"/>
    <property type="match status" value="1"/>
</dbReference>
<keyword evidence="2" id="KW-0853">WD repeat</keyword>
<evidence type="ECO:0000313" key="6">
    <source>
        <dbReference type="EMBL" id="OEJ89579.1"/>
    </source>
</evidence>
<dbReference type="EMBL" id="LPNL01000003">
    <property type="protein sequence ID" value="OEJ89579.1"/>
    <property type="molecule type" value="Genomic_DNA"/>
</dbReference>